<dbReference type="Gene3D" id="3.40.50.300">
    <property type="entry name" value="P-loop containing nucleotide triphosphate hydrolases"/>
    <property type="match status" value="1"/>
</dbReference>
<reference evidence="1 2" key="1">
    <citation type="submission" date="2019-07" db="EMBL/GenBank/DDBJ databases">
        <title>Whole genome shotgun sequence of Pseudonocardia sulfidoxydans NBRC 16205.</title>
        <authorList>
            <person name="Hosoyama A."/>
            <person name="Uohara A."/>
            <person name="Ohji S."/>
            <person name="Ichikawa N."/>
        </authorList>
    </citation>
    <scope>NUCLEOTIDE SEQUENCE [LARGE SCALE GENOMIC DNA]</scope>
    <source>
        <strain evidence="1 2">NBRC 16205</strain>
    </source>
</reference>
<evidence type="ECO:0000313" key="1">
    <source>
        <dbReference type="EMBL" id="GEL22432.1"/>
    </source>
</evidence>
<organism evidence="1 2">
    <name type="scientific">Pseudonocardia sulfidoxydans NBRC 16205</name>
    <dbReference type="NCBI Taxonomy" id="1223511"/>
    <lineage>
        <taxon>Bacteria</taxon>
        <taxon>Bacillati</taxon>
        <taxon>Actinomycetota</taxon>
        <taxon>Actinomycetes</taxon>
        <taxon>Pseudonocardiales</taxon>
        <taxon>Pseudonocardiaceae</taxon>
        <taxon>Pseudonocardia</taxon>
    </lineage>
</organism>
<evidence type="ECO:0000313" key="2">
    <source>
        <dbReference type="Proteomes" id="UP000321685"/>
    </source>
</evidence>
<protein>
    <submittedName>
        <fullName evidence="1">Adenylate kinase</fullName>
    </submittedName>
</protein>
<dbReference type="PANTHER" id="PTHR37816">
    <property type="entry name" value="YALI0E33011P"/>
    <property type="match status" value="1"/>
</dbReference>
<dbReference type="InterPro" id="IPR052922">
    <property type="entry name" value="Cytidylate_Kinase-2"/>
</dbReference>
<accession>A0A511DCB4</accession>
<dbReference type="InterPro" id="IPR027417">
    <property type="entry name" value="P-loop_NTPase"/>
</dbReference>
<dbReference type="RefSeq" id="WP_246114980.1">
    <property type="nucleotide sequence ID" value="NZ_BJVJ01000009.1"/>
</dbReference>
<proteinExistence type="predicted"/>
<dbReference type="Proteomes" id="UP000321685">
    <property type="component" value="Unassembled WGS sequence"/>
</dbReference>
<dbReference type="SUPFAM" id="SSF52540">
    <property type="entry name" value="P-loop containing nucleoside triphosphate hydrolases"/>
    <property type="match status" value="1"/>
</dbReference>
<keyword evidence="2" id="KW-1185">Reference proteome</keyword>
<sequence>MRALLGCADPLPARPWRVVVAGTSGSGKTTLAARIGHVLGVEHIEIDALFHGPGWTPRPTFLAHVEEFSTRPGWVTEWQYSSARDLLADRCDLVVWLDPPHTTVMRQVTARTLRRRVRREVLWNGNLEPPLRTFLSDRDHVVRWAWRTRYATAERIARLRVRRPELPVVRLRSRAEADRWVAGPLTRTGDARA</sequence>
<keyword evidence="1" id="KW-0418">Kinase</keyword>
<keyword evidence="1" id="KW-0808">Transferase</keyword>
<dbReference type="AlphaFoldDB" id="A0A511DCB4"/>
<gene>
    <name evidence="1" type="ORF">PSU4_13860</name>
</gene>
<dbReference type="EMBL" id="BJVJ01000009">
    <property type="protein sequence ID" value="GEL22432.1"/>
    <property type="molecule type" value="Genomic_DNA"/>
</dbReference>
<dbReference type="PANTHER" id="PTHR37816:SF1">
    <property type="entry name" value="TOXIN"/>
    <property type="match status" value="1"/>
</dbReference>
<comment type="caution">
    <text evidence="1">The sequence shown here is derived from an EMBL/GenBank/DDBJ whole genome shotgun (WGS) entry which is preliminary data.</text>
</comment>
<dbReference type="GO" id="GO:0016301">
    <property type="term" value="F:kinase activity"/>
    <property type="evidence" value="ECO:0007669"/>
    <property type="project" value="UniProtKB-KW"/>
</dbReference>
<name>A0A511DCB4_9PSEU</name>